<dbReference type="AlphaFoldDB" id="A0A0K9Q4J0"/>
<dbReference type="EMBL" id="LFYR01000176">
    <property type="protein sequence ID" value="KMZ75380.1"/>
    <property type="molecule type" value="Genomic_DNA"/>
</dbReference>
<comment type="caution">
    <text evidence="1">The sequence shown here is derived from an EMBL/GenBank/DDBJ whole genome shotgun (WGS) entry which is preliminary data.</text>
</comment>
<proteinExistence type="predicted"/>
<name>A0A0K9Q4J0_ZOSMR</name>
<evidence type="ECO:0000313" key="2">
    <source>
        <dbReference type="Proteomes" id="UP000036987"/>
    </source>
</evidence>
<protein>
    <submittedName>
        <fullName evidence="1">Uncharacterized protein</fullName>
    </submittedName>
</protein>
<reference evidence="2" key="1">
    <citation type="journal article" date="2016" name="Nature">
        <title>The genome of the seagrass Zostera marina reveals angiosperm adaptation to the sea.</title>
        <authorList>
            <person name="Olsen J.L."/>
            <person name="Rouze P."/>
            <person name="Verhelst B."/>
            <person name="Lin Y.-C."/>
            <person name="Bayer T."/>
            <person name="Collen J."/>
            <person name="Dattolo E."/>
            <person name="De Paoli E."/>
            <person name="Dittami S."/>
            <person name="Maumus F."/>
            <person name="Michel G."/>
            <person name="Kersting A."/>
            <person name="Lauritano C."/>
            <person name="Lohaus R."/>
            <person name="Toepel M."/>
            <person name="Tonon T."/>
            <person name="Vanneste K."/>
            <person name="Amirebrahimi M."/>
            <person name="Brakel J."/>
            <person name="Bostroem C."/>
            <person name="Chovatia M."/>
            <person name="Grimwood J."/>
            <person name="Jenkins J.W."/>
            <person name="Jueterbock A."/>
            <person name="Mraz A."/>
            <person name="Stam W.T."/>
            <person name="Tice H."/>
            <person name="Bornberg-Bauer E."/>
            <person name="Green P.J."/>
            <person name="Pearson G.A."/>
            <person name="Procaccini G."/>
            <person name="Duarte C.M."/>
            <person name="Schmutz J."/>
            <person name="Reusch T.B.H."/>
            <person name="Van de Peer Y."/>
        </authorList>
    </citation>
    <scope>NUCLEOTIDE SEQUENCE [LARGE SCALE GENOMIC DNA]</scope>
    <source>
        <strain evidence="2">cv. Finnish</strain>
    </source>
</reference>
<dbReference type="Proteomes" id="UP000036987">
    <property type="component" value="Unassembled WGS sequence"/>
</dbReference>
<keyword evidence="2" id="KW-1185">Reference proteome</keyword>
<sequence length="234" mass="25969">MRMEEEEKKLSKKRLALCLPMYKKKKSSNQIDCSKLQSQPRHVNMLKKLLYSTSTSPPTNSNDEDISMGSEIAIDFIEHSNPILAEITTNEKILPGKEEVIPNLKSTRCKFDPNLENIGTKRLPMCVVTLVGTNKGASMVADNGFLRNHQANCTNGWNKSERNPSGRNIVNSNTLSINNSILQRSSCMDRSSGVYVNIGAEGGEYVNPKITSSRKLPVQPTSVRGRCLMGHLSD</sequence>
<evidence type="ECO:0000313" key="1">
    <source>
        <dbReference type="EMBL" id="KMZ75380.1"/>
    </source>
</evidence>
<organism evidence="1 2">
    <name type="scientific">Zostera marina</name>
    <name type="common">Eelgrass</name>
    <dbReference type="NCBI Taxonomy" id="29655"/>
    <lineage>
        <taxon>Eukaryota</taxon>
        <taxon>Viridiplantae</taxon>
        <taxon>Streptophyta</taxon>
        <taxon>Embryophyta</taxon>
        <taxon>Tracheophyta</taxon>
        <taxon>Spermatophyta</taxon>
        <taxon>Magnoliopsida</taxon>
        <taxon>Liliopsida</taxon>
        <taxon>Zosteraceae</taxon>
        <taxon>Zostera</taxon>
    </lineage>
</organism>
<accession>A0A0K9Q4J0</accession>
<gene>
    <name evidence="1" type="ORF">ZOSMA_115G00160</name>
</gene>